<protein>
    <submittedName>
        <fullName evidence="3 5">Luciferase</fullName>
        <ecNumber evidence="5">1.14.13.107</ecNumber>
    </submittedName>
    <submittedName>
        <fullName evidence="4">MsnO8 family LLM class oxidoreductase</fullName>
    </submittedName>
</protein>
<dbReference type="PANTHER" id="PTHR30137:SF6">
    <property type="entry name" value="LUCIFERASE-LIKE MONOOXYGENASE"/>
    <property type="match status" value="1"/>
</dbReference>
<comment type="similarity">
    <text evidence="1">To bacterial alkanal monooxygenase alpha and beta chains.</text>
</comment>
<evidence type="ECO:0000313" key="7">
    <source>
        <dbReference type="Proteomes" id="UP000256718"/>
    </source>
</evidence>
<evidence type="ECO:0000313" key="5">
    <source>
        <dbReference type="EMBL" id="VED65653.1"/>
    </source>
</evidence>
<accession>A0A075MZJ1</accession>
<dbReference type="PANTHER" id="PTHR30137">
    <property type="entry name" value="LUCIFERASE-LIKE MONOOXYGENASE"/>
    <property type="match status" value="1"/>
</dbReference>
<dbReference type="EMBL" id="QHGZ01000107">
    <property type="protein sequence ID" value="RDY83740.1"/>
    <property type="molecule type" value="Genomic_DNA"/>
</dbReference>
<dbReference type="KEGG" id="sage:EN72_05925"/>
<sequence>MKLSVLDYGLIDYGKTASDAIQETILLSQEAERLGYHQFWVAEHHGVKAFSISNPELMIMHLANQTKSIKIGSGGIMPLHYSSFKLAETLKTLETCHPNRVSIGLGNSLGTVKVSNALRSLHKAHDYEEVLEELKSWLIDESSSKEPLVQPTLSSFPDLYVLGSGQKSAYLAAKLGLGFTFGVFPFMDKDPLTEAKKLSSLYYHQFEEYYPNKSPNLMVAAFVVIADTSEEAENIAKTLDIWMLGNKDFNEFATFPTIEEANHYQLTPEQKAKIKSNRHRMIVGDPKQVKDSLDALVNASQAEELLLIPLVPGLDQRIKSLKLLSQLY</sequence>
<keyword evidence="5" id="KW-0560">Oxidoreductase</keyword>
<keyword evidence="5" id="KW-0503">Monooxygenase</keyword>
<dbReference type="EMBL" id="MAWT01000009">
    <property type="protein sequence ID" value="OCM72252.1"/>
    <property type="molecule type" value="Genomic_DNA"/>
</dbReference>
<dbReference type="EC" id="1.14.13.107" evidence="5"/>
<organism evidence="5 8">
    <name type="scientific">Streptococcus agalactiae</name>
    <dbReference type="NCBI Taxonomy" id="1311"/>
    <lineage>
        <taxon>Bacteria</taxon>
        <taxon>Bacillati</taxon>
        <taxon>Bacillota</taxon>
        <taxon>Bacilli</taxon>
        <taxon>Lactobacillales</taxon>
        <taxon>Streptococcaceae</taxon>
        <taxon>Streptococcus</taxon>
    </lineage>
</organism>
<gene>
    <name evidence="5" type="primary">limB</name>
    <name evidence="3" type="ORF">AX245_05805</name>
    <name evidence="4" type="ORF">C4618_03990</name>
    <name evidence="5" type="ORF">NCTC8184_01711</name>
</gene>
<dbReference type="EMBL" id="LR134265">
    <property type="protein sequence ID" value="VED65653.1"/>
    <property type="molecule type" value="Genomic_DNA"/>
</dbReference>
<dbReference type="Gene3D" id="3.20.20.30">
    <property type="entry name" value="Luciferase-like domain"/>
    <property type="match status" value="1"/>
</dbReference>
<dbReference type="AlphaFoldDB" id="A0A075MZJ1"/>
<dbReference type="GO" id="GO:0005829">
    <property type="term" value="C:cytosol"/>
    <property type="evidence" value="ECO:0007669"/>
    <property type="project" value="TreeGrafter"/>
</dbReference>
<feature type="domain" description="Luciferase-like" evidence="2">
    <location>
        <begin position="15"/>
        <end position="299"/>
    </location>
</feature>
<dbReference type="GO" id="GO:0052601">
    <property type="term" value="F:limonene 1,2-monooxygenase [NAD(P)H) activity"/>
    <property type="evidence" value="ECO:0007669"/>
    <property type="project" value="UniProtKB-EC"/>
</dbReference>
<reference evidence="4 7" key="2">
    <citation type="journal article" date="2018" name="Emerg. Microbes Infect.">
        <title>Phenotypic and molecular analysis of nontypeable Group B streptococci: identification of cps2a and hybrid cps2a/cps5 Group B streptococcal capsule gene clusters.</title>
        <authorList>
            <person name="Alhhazmi A."/>
            <person name="Tyrrell G.J."/>
        </authorList>
    </citation>
    <scope>NUCLEOTIDE SEQUENCE [LARGE SCALE GENOMIC DNA]</scope>
    <source>
        <strain evidence="4 7">PLGBS17</strain>
    </source>
</reference>
<dbReference type="InterPro" id="IPR050766">
    <property type="entry name" value="Bact_Lucif_Oxidored"/>
</dbReference>
<reference evidence="5 8" key="3">
    <citation type="submission" date="2018-12" db="EMBL/GenBank/DDBJ databases">
        <authorList>
            <consortium name="Pathogen Informatics"/>
        </authorList>
    </citation>
    <scope>NUCLEOTIDE SEQUENCE [LARGE SCALE GENOMIC DNA]</scope>
    <source>
        <strain evidence="5 8">NCTC8184</strain>
    </source>
</reference>
<name>A0A075MZJ1_STRAG</name>
<dbReference type="SUPFAM" id="SSF51679">
    <property type="entry name" value="Bacterial luciferase-like"/>
    <property type="match status" value="1"/>
</dbReference>
<evidence type="ECO:0000259" key="2">
    <source>
        <dbReference type="Pfam" id="PF00296"/>
    </source>
</evidence>
<evidence type="ECO:0000256" key="1">
    <source>
        <dbReference type="ARBA" id="ARBA00007789"/>
    </source>
</evidence>
<dbReference type="CDD" id="cd00347">
    <property type="entry name" value="Flavin_utilizing_monoxygenases"/>
    <property type="match status" value="1"/>
</dbReference>
<dbReference type="NCBIfam" id="TIGR03558">
    <property type="entry name" value="oxido_grp_1"/>
    <property type="match status" value="1"/>
</dbReference>
<evidence type="ECO:0000313" key="3">
    <source>
        <dbReference type="EMBL" id="OCM72252.1"/>
    </source>
</evidence>
<dbReference type="RefSeq" id="WP_000778223.1">
    <property type="nucleotide sequence ID" value="NZ_CABFMI010000020.1"/>
</dbReference>
<evidence type="ECO:0000313" key="6">
    <source>
        <dbReference type="Proteomes" id="UP000093122"/>
    </source>
</evidence>
<proteinExistence type="predicted"/>
<dbReference type="InterPro" id="IPR036661">
    <property type="entry name" value="Luciferase-like_sf"/>
</dbReference>
<dbReference type="Proteomes" id="UP000268870">
    <property type="component" value="Chromosome"/>
</dbReference>
<dbReference type="InterPro" id="IPR019949">
    <property type="entry name" value="CmoO-like"/>
</dbReference>
<evidence type="ECO:0000313" key="8">
    <source>
        <dbReference type="Proteomes" id="UP000268870"/>
    </source>
</evidence>
<dbReference type="InterPro" id="IPR011251">
    <property type="entry name" value="Luciferase-like_dom"/>
</dbReference>
<reference evidence="3 6" key="1">
    <citation type="journal article" date="2016" name="Sci. Rep.">
        <title>Serotype IV Streptococcus agalactiae ST-452 has arisen from large genomic recombination events between CC23 and the hypervirulent CC17 lineages.</title>
        <authorList>
            <person name="Campisi E."/>
            <person name="Rinaudo C.D."/>
            <person name="Donati C."/>
            <person name="Barucco M."/>
            <person name="Torricelli G."/>
            <person name="Edwards M.S."/>
            <person name="Baker C.J."/>
            <person name="Margarit I."/>
            <person name="Rosini R."/>
        </authorList>
    </citation>
    <scope>NUCLEOTIDE SEQUENCE [LARGE SCALE GENOMIC DNA]</scope>
    <source>
        <strain evidence="3 6">CZ-PW-140</strain>
    </source>
</reference>
<dbReference type="Pfam" id="PF00296">
    <property type="entry name" value="Bac_luciferase"/>
    <property type="match status" value="1"/>
</dbReference>
<dbReference type="Proteomes" id="UP000256718">
    <property type="component" value="Unassembled WGS sequence"/>
</dbReference>
<dbReference type="Proteomes" id="UP000093122">
    <property type="component" value="Unassembled WGS sequence"/>
</dbReference>
<evidence type="ECO:0000313" key="4">
    <source>
        <dbReference type="EMBL" id="RDY83740.1"/>
    </source>
</evidence>